<dbReference type="PANTHER" id="PTHR11324:SF16">
    <property type="entry name" value="PDZ DOMAIN-CONTAINING PROTEIN 2"/>
    <property type="match status" value="1"/>
</dbReference>
<sequence>MLADPHLCCYPSSSGMYIPSHHLPPSHLHHPSYSSSSNSSTSSSMHHHQPNFSALHHIDFRKVPQHHHSGRRKATTLDSDKRRILLDKMKKNSFFFGSGPFNAPPSNCGPCNGYSTCCSDWDVVGPPLRYRNSSANSLNLFGGDEDDHLPLQVSSIDGIRISNNRRSRSSDYDSKLSSRHLQDTVKNEISLNRLESSLSMSNYKSHQQFQSSSSSASSIKNKIKAVHEKYRSSGKISNKFRNKFMMGSNSNQSNSVTKGGNNDFFSSYGNSGEIIDTSSSISQCSKYRSSSMSALNSVEDVSNDVKSHVHSSWQRDSGGAGTKNSIDLIDNKSDDEGDENLPPSETRVIVESIPQHIELVEKDCQTEEIHKDEIVSEDERGSSKNEDHTGSTCTNCDYDKDSGIANELGSDSISSGSDSGFHKLSSPINNKPCHCCYEGPALKVNQSTETDPLLTASPSKPPRSSRDRNKIERKHSRASSVDRREIFKKYINDINQLSHNIQLNDTEDPAPSSIRSVKSDDEDDSVSGSAIMNPTLKKEFRLVRLLNVEQRTLGIFIARMEQQEVGCIGYYIAHINFDGIVHRDGRLMIGDEIVNVNGRRLRGLPMDEAKALLNYKNDSSVDIVIARVITPSSTSKYSNISNSPLSLLANHNEEDLINLSSRPLLKSSSHEEVLPTVIRVNCRQLPNQPNFCTLPRKDTILSGSNRKLPSIVTSPSPVSTTSIGTTGSPQIYRTIVYQKGPGKKSLGFSIVGGRDSPKGSMGIFVKTILPTGQSAEDGRLQEGDEILAVNGEILHGLNHGEAIAIFKRIKSGPVVLQIGRRKTK</sequence>
<feature type="domain" description="PDZ" evidence="2">
    <location>
        <begin position="542"/>
        <end position="613"/>
    </location>
</feature>
<organism evidence="3">
    <name type="scientific">Lepeophtheirus salmonis</name>
    <name type="common">Salmon louse</name>
    <name type="synonym">Caligus salmonis</name>
    <dbReference type="NCBI Taxonomy" id="72036"/>
    <lineage>
        <taxon>Eukaryota</taxon>
        <taxon>Metazoa</taxon>
        <taxon>Ecdysozoa</taxon>
        <taxon>Arthropoda</taxon>
        <taxon>Crustacea</taxon>
        <taxon>Multicrustacea</taxon>
        <taxon>Hexanauplia</taxon>
        <taxon>Copepoda</taxon>
        <taxon>Siphonostomatoida</taxon>
        <taxon>Caligidae</taxon>
        <taxon>Lepeophtheirus</taxon>
    </lineage>
</organism>
<dbReference type="EMBL" id="HACA01028437">
    <property type="protein sequence ID" value="CDW45798.1"/>
    <property type="molecule type" value="Transcribed_RNA"/>
</dbReference>
<feature type="region of interest" description="Disordered" evidence="1">
    <location>
        <begin position="447"/>
        <end position="480"/>
    </location>
</feature>
<dbReference type="PROSITE" id="PS50106">
    <property type="entry name" value="PDZ"/>
    <property type="match status" value="2"/>
</dbReference>
<dbReference type="OrthoDB" id="6022711at2759"/>
<dbReference type="SMART" id="SM00228">
    <property type="entry name" value="PDZ"/>
    <property type="match status" value="2"/>
</dbReference>
<reference evidence="3" key="1">
    <citation type="submission" date="2014-05" db="EMBL/GenBank/DDBJ databases">
        <authorList>
            <person name="Chronopoulou M."/>
        </authorList>
    </citation>
    <scope>NUCLEOTIDE SEQUENCE</scope>
    <source>
        <tissue evidence="3">Whole organism</tissue>
    </source>
</reference>
<feature type="region of interest" description="Disordered" evidence="1">
    <location>
        <begin position="365"/>
        <end position="397"/>
    </location>
</feature>
<dbReference type="Gene3D" id="2.30.42.10">
    <property type="match status" value="2"/>
</dbReference>
<dbReference type="InterPro" id="IPR036034">
    <property type="entry name" value="PDZ_sf"/>
</dbReference>
<dbReference type="AlphaFoldDB" id="A0A0K2V5I0"/>
<dbReference type="PANTHER" id="PTHR11324">
    <property type="entry name" value="IL16-RELATED"/>
    <property type="match status" value="1"/>
</dbReference>
<evidence type="ECO:0000256" key="1">
    <source>
        <dbReference type="SAM" id="MobiDB-lite"/>
    </source>
</evidence>
<dbReference type="InterPro" id="IPR001478">
    <property type="entry name" value="PDZ"/>
</dbReference>
<proteinExistence type="predicted"/>
<evidence type="ECO:0000259" key="2">
    <source>
        <dbReference type="PROSITE" id="PS50106"/>
    </source>
</evidence>
<feature type="compositionally biased region" description="Low complexity" evidence="1">
    <location>
        <begin position="28"/>
        <end position="44"/>
    </location>
</feature>
<accession>A0A0K2V5I0</accession>
<evidence type="ECO:0000313" key="3">
    <source>
        <dbReference type="EMBL" id="CDW45798.1"/>
    </source>
</evidence>
<feature type="compositionally biased region" description="Basic and acidic residues" evidence="1">
    <location>
        <begin position="365"/>
        <end position="389"/>
    </location>
</feature>
<feature type="region of interest" description="Disordered" evidence="1">
    <location>
        <begin position="28"/>
        <end position="48"/>
    </location>
</feature>
<dbReference type="Pfam" id="PF00595">
    <property type="entry name" value="PDZ"/>
    <property type="match status" value="2"/>
</dbReference>
<dbReference type="CDD" id="cd06759">
    <property type="entry name" value="PDZ3_PDZD2-PDZ1_hPro-IL-16-like"/>
    <property type="match status" value="1"/>
</dbReference>
<feature type="region of interest" description="Disordered" evidence="1">
    <location>
        <begin position="501"/>
        <end position="530"/>
    </location>
</feature>
<feature type="region of interest" description="Disordered" evidence="1">
    <location>
        <begin position="307"/>
        <end position="344"/>
    </location>
</feature>
<dbReference type="SUPFAM" id="SSF50156">
    <property type="entry name" value="PDZ domain-like"/>
    <property type="match status" value="2"/>
</dbReference>
<feature type="domain" description="PDZ" evidence="2">
    <location>
        <begin position="734"/>
        <end position="808"/>
    </location>
</feature>
<protein>
    <submittedName>
        <fullName evidence="3">Putative LOC100121142 [Nasonia vitripennis]</fullName>
    </submittedName>
</protein>
<name>A0A0K2V5I0_LEPSM</name>